<proteinExistence type="predicted"/>
<feature type="non-terminal residue" evidence="2">
    <location>
        <position position="82"/>
    </location>
</feature>
<name>A0AA38LMV1_TAXCH</name>
<gene>
    <name evidence="2" type="ORF">KI387_007230</name>
</gene>
<evidence type="ECO:0000313" key="2">
    <source>
        <dbReference type="EMBL" id="KAH9327052.1"/>
    </source>
</evidence>
<protein>
    <submittedName>
        <fullName evidence="2">Uncharacterized protein</fullName>
    </submittedName>
</protein>
<organism evidence="2 3">
    <name type="scientific">Taxus chinensis</name>
    <name type="common">Chinese yew</name>
    <name type="synonym">Taxus wallichiana var. chinensis</name>
    <dbReference type="NCBI Taxonomy" id="29808"/>
    <lineage>
        <taxon>Eukaryota</taxon>
        <taxon>Viridiplantae</taxon>
        <taxon>Streptophyta</taxon>
        <taxon>Embryophyta</taxon>
        <taxon>Tracheophyta</taxon>
        <taxon>Spermatophyta</taxon>
        <taxon>Pinopsida</taxon>
        <taxon>Pinidae</taxon>
        <taxon>Conifers II</taxon>
        <taxon>Cupressales</taxon>
        <taxon>Taxaceae</taxon>
        <taxon>Taxus</taxon>
    </lineage>
</organism>
<evidence type="ECO:0000256" key="1">
    <source>
        <dbReference type="SAM" id="MobiDB-lite"/>
    </source>
</evidence>
<reference evidence="2 3" key="1">
    <citation type="journal article" date="2021" name="Nat. Plants">
        <title>The Taxus genome provides insights into paclitaxel biosynthesis.</title>
        <authorList>
            <person name="Xiong X."/>
            <person name="Gou J."/>
            <person name="Liao Q."/>
            <person name="Li Y."/>
            <person name="Zhou Q."/>
            <person name="Bi G."/>
            <person name="Li C."/>
            <person name="Du R."/>
            <person name="Wang X."/>
            <person name="Sun T."/>
            <person name="Guo L."/>
            <person name="Liang H."/>
            <person name="Lu P."/>
            <person name="Wu Y."/>
            <person name="Zhang Z."/>
            <person name="Ro D.K."/>
            <person name="Shang Y."/>
            <person name="Huang S."/>
            <person name="Yan J."/>
        </authorList>
    </citation>
    <scope>NUCLEOTIDE SEQUENCE [LARGE SCALE GENOMIC DNA]</scope>
    <source>
        <strain evidence="2">Ta-2019</strain>
    </source>
</reference>
<keyword evidence="3" id="KW-1185">Reference proteome</keyword>
<feature type="non-terminal residue" evidence="2">
    <location>
        <position position="1"/>
    </location>
</feature>
<feature type="region of interest" description="Disordered" evidence="1">
    <location>
        <begin position="60"/>
        <end position="82"/>
    </location>
</feature>
<sequence length="82" mass="9085">AVAVDLEQEHTIQHPKDAEVTRLPPCLVASSVTAISNPWPEQQGTVVNTISTSLQKLASRFDRASSMRDLPPGQRRLPKKKR</sequence>
<comment type="caution">
    <text evidence="2">The sequence shown here is derived from an EMBL/GenBank/DDBJ whole genome shotgun (WGS) entry which is preliminary data.</text>
</comment>
<dbReference type="AlphaFoldDB" id="A0AA38LMV1"/>
<dbReference type="EMBL" id="JAHRHJ020000002">
    <property type="protein sequence ID" value="KAH9327052.1"/>
    <property type="molecule type" value="Genomic_DNA"/>
</dbReference>
<accession>A0AA38LMV1</accession>
<dbReference type="Proteomes" id="UP000824469">
    <property type="component" value="Unassembled WGS sequence"/>
</dbReference>
<evidence type="ECO:0000313" key="3">
    <source>
        <dbReference type="Proteomes" id="UP000824469"/>
    </source>
</evidence>